<evidence type="ECO:0000256" key="3">
    <source>
        <dbReference type="ARBA" id="ARBA00022617"/>
    </source>
</evidence>
<dbReference type="Pfam" id="PF04055">
    <property type="entry name" value="Radical_SAM"/>
    <property type="match status" value="1"/>
</dbReference>
<keyword evidence="12" id="KW-1185">Reference proteome</keyword>
<evidence type="ECO:0000256" key="9">
    <source>
        <dbReference type="RuleBase" id="RU364116"/>
    </source>
</evidence>
<dbReference type="GO" id="GO:0005737">
    <property type="term" value="C:cytoplasm"/>
    <property type="evidence" value="ECO:0007669"/>
    <property type="project" value="UniProtKB-SubCell"/>
</dbReference>
<gene>
    <name evidence="11" type="primary">hemN</name>
    <name evidence="11" type="ORF">AELLOGFF_01829</name>
</gene>
<evidence type="ECO:0000313" key="12">
    <source>
        <dbReference type="Proteomes" id="UP000430146"/>
    </source>
</evidence>
<reference evidence="11 12" key="1">
    <citation type="submission" date="2019-11" db="EMBL/GenBank/DDBJ databases">
        <authorList>
            <person name="Holert J."/>
        </authorList>
    </citation>
    <scope>NUCLEOTIDE SEQUENCE [LARGE SCALE GENOMIC DNA]</scope>
    <source>
        <strain evidence="11">BC8_1</strain>
    </source>
</reference>
<dbReference type="PANTHER" id="PTHR13932">
    <property type="entry name" value="COPROPORPHYRINIGEN III OXIDASE"/>
    <property type="match status" value="1"/>
</dbReference>
<keyword evidence="3 9" id="KW-0349">Heme</keyword>
<dbReference type="SUPFAM" id="SSF102114">
    <property type="entry name" value="Radical SAM enzymes"/>
    <property type="match status" value="1"/>
</dbReference>
<evidence type="ECO:0000256" key="8">
    <source>
        <dbReference type="ARBA" id="ARBA00023186"/>
    </source>
</evidence>
<dbReference type="NCBIfam" id="TIGR00539">
    <property type="entry name" value="hemN_rel"/>
    <property type="match status" value="1"/>
</dbReference>
<dbReference type="PROSITE" id="PS51918">
    <property type="entry name" value="RADICAL_SAM"/>
    <property type="match status" value="1"/>
</dbReference>
<dbReference type="Gene3D" id="3.20.20.70">
    <property type="entry name" value="Aldolase class I"/>
    <property type="match status" value="1"/>
</dbReference>
<dbReference type="GO" id="GO:0006779">
    <property type="term" value="P:porphyrin-containing compound biosynthetic process"/>
    <property type="evidence" value="ECO:0007669"/>
    <property type="project" value="InterPro"/>
</dbReference>
<keyword evidence="4 9" id="KW-0949">S-adenosyl-L-methionine</keyword>
<keyword evidence="7 9" id="KW-0411">Iron-sulfur</keyword>
<proteinExistence type="inferred from homology"/>
<keyword evidence="9" id="KW-0004">4Fe-4S</keyword>
<keyword evidence="11" id="KW-0560">Oxidoreductase</keyword>
<evidence type="ECO:0000256" key="6">
    <source>
        <dbReference type="ARBA" id="ARBA00023004"/>
    </source>
</evidence>
<evidence type="ECO:0000313" key="11">
    <source>
        <dbReference type="EMBL" id="CAA0134731.1"/>
    </source>
</evidence>
<feature type="domain" description="Radical SAM core" evidence="10">
    <location>
        <begin position="67"/>
        <end position="307"/>
    </location>
</feature>
<evidence type="ECO:0000256" key="5">
    <source>
        <dbReference type="ARBA" id="ARBA00022723"/>
    </source>
</evidence>
<dbReference type="SFLD" id="SFLDF00562">
    <property type="entry name" value="HemN-like__clustered_with_heat"/>
    <property type="match status" value="1"/>
</dbReference>
<name>A0A5S9R9U5_MYCVN</name>
<comment type="function">
    <text evidence="9">Probably acts as a heme chaperone, transferring heme to an unknown acceptor. Binds one molecule of heme per monomer, possibly covalently. Binds 1 [4Fe-4S] cluster. The cluster is coordinated with 3 cysteines and an exchangeable S-adenosyl-L-methionine.</text>
</comment>
<dbReference type="CDD" id="cd01335">
    <property type="entry name" value="Radical_SAM"/>
    <property type="match status" value="1"/>
</dbReference>
<dbReference type="SFLD" id="SFLDS00029">
    <property type="entry name" value="Radical_SAM"/>
    <property type="match status" value="1"/>
</dbReference>
<dbReference type="Proteomes" id="UP000430146">
    <property type="component" value="Unassembled WGS sequence"/>
</dbReference>
<keyword evidence="8 9" id="KW-0143">Chaperone</keyword>
<dbReference type="InterPro" id="IPR013785">
    <property type="entry name" value="Aldolase_TIM"/>
</dbReference>
<keyword evidence="9" id="KW-0963">Cytoplasm</keyword>
<keyword evidence="5 9" id="KW-0479">Metal-binding</keyword>
<dbReference type="PANTHER" id="PTHR13932:SF5">
    <property type="entry name" value="RADICAL S-ADENOSYL METHIONINE DOMAIN-CONTAINING PROTEIN 1, MITOCHONDRIAL"/>
    <property type="match status" value="1"/>
</dbReference>
<comment type="similarity">
    <text evidence="1">Belongs to the anaerobic coproporphyrinogen-III oxidase family. HemW subfamily.</text>
</comment>
<dbReference type="InterPro" id="IPR034505">
    <property type="entry name" value="Coproporphyrinogen-III_oxidase"/>
</dbReference>
<evidence type="ECO:0000259" key="10">
    <source>
        <dbReference type="PROSITE" id="PS51918"/>
    </source>
</evidence>
<comment type="subcellular location">
    <subcellularLocation>
        <location evidence="9">Cytoplasm</location>
    </subcellularLocation>
</comment>
<evidence type="ECO:0000256" key="7">
    <source>
        <dbReference type="ARBA" id="ARBA00023014"/>
    </source>
</evidence>
<dbReference type="InterPro" id="IPR006638">
    <property type="entry name" value="Elp3/MiaA/NifB-like_rSAM"/>
</dbReference>
<dbReference type="InterPro" id="IPR058240">
    <property type="entry name" value="rSAM_sf"/>
</dbReference>
<dbReference type="SFLD" id="SFLDG01065">
    <property type="entry name" value="anaerobic_coproporphyrinogen-I"/>
    <property type="match status" value="1"/>
</dbReference>
<dbReference type="InterPro" id="IPR004559">
    <property type="entry name" value="HemW-like"/>
</dbReference>
<dbReference type="AlphaFoldDB" id="A0A5S9R9U5"/>
<dbReference type="SFLD" id="SFLDF00288">
    <property type="entry name" value="HemN-like__clustered_with_nucl"/>
    <property type="match status" value="1"/>
</dbReference>
<dbReference type="EMBL" id="CACSIP010000056">
    <property type="protein sequence ID" value="CAA0134731.1"/>
    <property type="molecule type" value="Genomic_DNA"/>
</dbReference>
<dbReference type="GO" id="GO:0046872">
    <property type="term" value="F:metal ion binding"/>
    <property type="evidence" value="ECO:0007669"/>
    <property type="project" value="UniProtKB-UniRule"/>
</dbReference>
<sequence>MKARHQRDPAGEAVGCSHATNCATDAATGPNWAKSALTTGRRMLWETGPVTARTQTATQTTLPVLTARPSRPFGVYVHVPFCATRCGYCDFNTYTPAELGGGTPEGWLAALRDELRLAAVHLGDVPQVQTVFVGGGTPSLLGAAGLTAVLDAVRAHLPLAPGAEVTTEANPESTSPGFFAGLRSAGFTRVSLGMQSTARHVLAALDRVHSPGRALDAAREATAAGFDHVNIDLIYGTPGETDDDLLRSVDAALAAGVDHVSAYALIVEDGTALARRVRRGEMPAPDDDVLARRYELLDRRLADAGLDWYEVSNWARPGGECRHNLGYWQGGEWWGAGPGAHGYIDSTRWWNVKHPNAYAEAVGGGALPVADFERLDTDTSHVEDVMLRVRLRSGLPAAVLSAAENDHAARAVDDGLLRTEGERLVLTDRGRLLADAVVRDLLA</sequence>
<evidence type="ECO:0000256" key="1">
    <source>
        <dbReference type="ARBA" id="ARBA00006100"/>
    </source>
</evidence>
<dbReference type="InterPro" id="IPR007197">
    <property type="entry name" value="rSAM"/>
</dbReference>
<evidence type="ECO:0000256" key="2">
    <source>
        <dbReference type="ARBA" id="ARBA00017228"/>
    </source>
</evidence>
<keyword evidence="6 9" id="KW-0408">Iron</keyword>
<protein>
    <recommendedName>
        <fullName evidence="2 9">Heme chaperone HemW</fullName>
    </recommendedName>
</protein>
<accession>A0A5S9R9U5</accession>
<dbReference type="SMART" id="SM00729">
    <property type="entry name" value="Elp3"/>
    <property type="match status" value="1"/>
</dbReference>
<organism evidence="11 12">
    <name type="scientific">Mycolicibacterium vanbaalenii</name>
    <name type="common">Mycobacterium vanbaalenii</name>
    <dbReference type="NCBI Taxonomy" id="110539"/>
    <lineage>
        <taxon>Bacteria</taxon>
        <taxon>Bacillati</taxon>
        <taxon>Actinomycetota</taxon>
        <taxon>Actinomycetes</taxon>
        <taxon>Mycobacteriales</taxon>
        <taxon>Mycobacteriaceae</taxon>
        <taxon>Mycolicibacterium</taxon>
    </lineage>
</organism>
<dbReference type="GO" id="GO:0004109">
    <property type="term" value="F:coproporphyrinogen oxidase activity"/>
    <property type="evidence" value="ECO:0007669"/>
    <property type="project" value="InterPro"/>
</dbReference>
<dbReference type="GO" id="GO:0051539">
    <property type="term" value="F:4 iron, 4 sulfur cluster binding"/>
    <property type="evidence" value="ECO:0007669"/>
    <property type="project" value="UniProtKB-UniRule"/>
</dbReference>
<evidence type="ECO:0000256" key="4">
    <source>
        <dbReference type="ARBA" id="ARBA00022691"/>
    </source>
</evidence>